<evidence type="ECO:0000313" key="1">
    <source>
        <dbReference type="EMBL" id="GFY08600.1"/>
    </source>
</evidence>
<dbReference type="EMBL" id="BMAU01021282">
    <property type="protein sequence ID" value="GFY08600.1"/>
    <property type="molecule type" value="Genomic_DNA"/>
</dbReference>
<dbReference type="AlphaFoldDB" id="A0A8X6VJT5"/>
<gene>
    <name evidence="1" type="primary">AVEN_6428_1</name>
    <name evidence="1" type="ORF">TNCV_810331</name>
</gene>
<keyword evidence="2" id="KW-1185">Reference proteome</keyword>
<comment type="caution">
    <text evidence="1">The sequence shown here is derived from an EMBL/GenBank/DDBJ whole genome shotgun (WGS) entry which is preliminary data.</text>
</comment>
<sequence length="192" mass="21904">MPFTRIETKTFILSSGLKSVIIPNAVNGILPSRMILGLVSNSTFNGDFQQNPFNFKNYNLSYISLSENGVQIPMSAYTPDYENNLFGRNYLSLFTDLAQNNTKVTLEEYKNNTCLYIFDLSQDFSASDTFMNVARSGDISVHLKFDEDFQETLTLLVYMEMQSLIEIEKVETYSPTINIRHYGHPNIVKIST</sequence>
<name>A0A8X6VJT5_TRICX</name>
<reference evidence="1" key="1">
    <citation type="submission" date="2020-08" db="EMBL/GenBank/DDBJ databases">
        <title>Multicomponent nature underlies the extraordinary mechanical properties of spider dragline silk.</title>
        <authorList>
            <person name="Kono N."/>
            <person name="Nakamura H."/>
            <person name="Mori M."/>
            <person name="Yoshida Y."/>
            <person name="Ohtoshi R."/>
            <person name="Malay A.D."/>
            <person name="Moran D.A.P."/>
            <person name="Tomita M."/>
            <person name="Numata K."/>
            <person name="Arakawa K."/>
        </authorList>
    </citation>
    <scope>NUCLEOTIDE SEQUENCE</scope>
</reference>
<organism evidence="1 2">
    <name type="scientific">Trichonephila clavipes</name>
    <name type="common">Golden silk orbweaver</name>
    <name type="synonym">Nephila clavipes</name>
    <dbReference type="NCBI Taxonomy" id="2585209"/>
    <lineage>
        <taxon>Eukaryota</taxon>
        <taxon>Metazoa</taxon>
        <taxon>Ecdysozoa</taxon>
        <taxon>Arthropoda</taxon>
        <taxon>Chelicerata</taxon>
        <taxon>Arachnida</taxon>
        <taxon>Araneae</taxon>
        <taxon>Araneomorphae</taxon>
        <taxon>Entelegynae</taxon>
        <taxon>Araneoidea</taxon>
        <taxon>Nephilidae</taxon>
        <taxon>Trichonephila</taxon>
    </lineage>
</organism>
<dbReference type="Proteomes" id="UP000887159">
    <property type="component" value="Unassembled WGS sequence"/>
</dbReference>
<accession>A0A8X6VJT5</accession>
<protein>
    <submittedName>
        <fullName evidence="1">Uncharacterized protein</fullName>
    </submittedName>
</protein>
<proteinExistence type="predicted"/>
<evidence type="ECO:0000313" key="2">
    <source>
        <dbReference type="Proteomes" id="UP000887159"/>
    </source>
</evidence>